<evidence type="ECO:0000256" key="4">
    <source>
        <dbReference type="RuleBase" id="RU003939"/>
    </source>
</evidence>
<comment type="caution">
    <text evidence="6">The sequence shown here is derived from an EMBL/GenBank/DDBJ whole genome shotgun (WGS) entry which is preliminary data.</text>
</comment>
<dbReference type="GO" id="GO:0030527">
    <property type="term" value="F:structural constituent of chromatin"/>
    <property type="evidence" value="ECO:0007669"/>
    <property type="project" value="InterPro"/>
</dbReference>
<dbReference type="AlphaFoldDB" id="A0A972P115"/>
<organism evidence="6 7">
    <name type="scientific">Paraburkholderia elongata</name>
    <dbReference type="NCBI Taxonomy" id="2675747"/>
    <lineage>
        <taxon>Bacteria</taxon>
        <taxon>Pseudomonadati</taxon>
        <taxon>Pseudomonadota</taxon>
        <taxon>Betaproteobacteria</taxon>
        <taxon>Burkholderiales</taxon>
        <taxon>Burkholderiaceae</taxon>
        <taxon>Paraburkholderia</taxon>
    </lineage>
</organism>
<dbReference type="Gene3D" id="4.10.520.10">
    <property type="entry name" value="IHF-like DNA-binding proteins"/>
    <property type="match status" value="1"/>
</dbReference>
<evidence type="ECO:0000256" key="2">
    <source>
        <dbReference type="ARBA" id="ARBA00023067"/>
    </source>
</evidence>
<proteinExistence type="inferred from homology"/>
<dbReference type="InterPro" id="IPR000119">
    <property type="entry name" value="Hist_DNA-bd"/>
</dbReference>
<dbReference type="Proteomes" id="UP000655523">
    <property type="component" value="Unassembled WGS sequence"/>
</dbReference>
<evidence type="ECO:0000313" key="6">
    <source>
        <dbReference type="EMBL" id="NPT62572.1"/>
    </source>
</evidence>
<evidence type="ECO:0000256" key="1">
    <source>
        <dbReference type="ARBA" id="ARBA00010529"/>
    </source>
</evidence>
<dbReference type="PANTHER" id="PTHR33175:SF3">
    <property type="entry name" value="DNA-BINDING PROTEIN HU-BETA"/>
    <property type="match status" value="1"/>
</dbReference>
<protein>
    <submittedName>
        <fullName evidence="6">DNA-binding protein</fullName>
    </submittedName>
</protein>
<dbReference type="InterPro" id="IPR010992">
    <property type="entry name" value="IHF-like_DNA-bd_dom_sf"/>
</dbReference>
<evidence type="ECO:0000313" key="7">
    <source>
        <dbReference type="Proteomes" id="UP000655523"/>
    </source>
</evidence>
<dbReference type="GO" id="GO:0003677">
    <property type="term" value="F:DNA binding"/>
    <property type="evidence" value="ECO:0007669"/>
    <property type="project" value="UniProtKB-KW"/>
</dbReference>
<name>A0A972P115_9BURK</name>
<reference evidence="6 7" key="1">
    <citation type="submission" date="2019-11" db="EMBL/GenBank/DDBJ databases">
        <title>Metabolism of dissolved organic matter in forest soils.</title>
        <authorList>
            <person name="Cyle K.T."/>
            <person name="Wilhelm R.C."/>
            <person name="Martinez C.E."/>
        </authorList>
    </citation>
    <scope>NUCLEOTIDE SEQUENCE [LARGE SCALE GENOMIC DNA]</scope>
    <source>
        <strain evidence="6 7">5N</strain>
    </source>
</reference>
<dbReference type="GO" id="GO:0030261">
    <property type="term" value="P:chromosome condensation"/>
    <property type="evidence" value="ECO:0007669"/>
    <property type="project" value="UniProtKB-KW"/>
</dbReference>
<keyword evidence="2" id="KW-0226">DNA condensation</keyword>
<dbReference type="SMART" id="SM00411">
    <property type="entry name" value="BHL"/>
    <property type="match status" value="1"/>
</dbReference>
<dbReference type="EMBL" id="WOEZ01000339">
    <property type="protein sequence ID" value="NPT62572.1"/>
    <property type="molecule type" value="Genomic_DNA"/>
</dbReference>
<dbReference type="CDD" id="cd13831">
    <property type="entry name" value="HU"/>
    <property type="match status" value="1"/>
</dbReference>
<accession>A0A972P115</accession>
<gene>
    <name evidence="5" type="ORF">GNZ13_50430</name>
    <name evidence="6" type="ORF">GNZ13_50880</name>
</gene>
<evidence type="ECO:0000313" key="5">
    <source>
        <dbReference type="EMBL" id="NPT62503.1"/>
    </source>
</evidence>
<comment type="similarity">
    <text evidence="1 4">Belongs to the bacterial histone-like protein family.</text>
</comment>
<dbReference type="Pfam" id="PF00216">
    <property type="entry name" value="Bac_DNA_binding"/>
    <property type="match status" value="1"/>
</dbReference>
<dbReference type="EMBL" id="WOEZ01000329">
    <property type="protein sequence ID" value="NPT62503.1"/>
    <property type="molecule type" value="Genomic_DNA"/>
</dbReference>
<evidence type="ECO:0000256" key="3">
    <source>
        <dbReference type="ARBA" id="ARBA00023125"/>
    </source>
</evidence>
<sequence>MNKQELVDAVAAKTGATKAAAADALDALIATITAAVKKDDTVQLIDSGSFSTGARAARVGRNPATGAEIQIPAAKTVKFMAGKPFKGRCQLAESETKRRQV</sequence>
<dbReference type="SUPFAM" id="SSF47729">
    <property type="entry name" value="IHF-like DNA-binding proteins"/>
    <property type="match status" value="1"/>
</dbReference>
<keyword evidence="3 6" id="KW-0238">DNA-binding</keyword>
<dbReference type="PRINTS" id="PR01727">
    <property type="entry name" value="DNABINDINGHU"/>
</dbReference>
<dbReference type="PANTHER" id="PTHR33175">
    <property type="entry name" value="DNA-BINDING PROTEIN HU"/>
    <property type="match status" value="1"/>
</dbReference>
<keyword evidence="7" id="KW-1185">Reference proteome</keyword>